<keyword evidence="4" id="KW-0804">Transcription</keyword>
<dbReference type="InterPro" id="IPR036388">
    <property type="entry name" value="WH-like_DNA-bd_sf"/>
</dbReference>
<dbReference type="OMA" id="GRRIDTC"/>
<accession>A0A177I3G2</accession>
<dbReference type="Gene3D" id="1.10.1740.10">
    <property type="match status" value="1"/>
</dbReference>
<dbReference type="CDD" id="cd06171">
    <property type="entry name" value="Sigma70_r4"/>
    <property type="match status" value="1"/>
</dbReference>
<evidence type="ECO:0000256" key="2">
    <source>
        <dbReference type="ARBA" id="ARBA00023015"/>
    </source>
</evidence>
<dbReference type="EMBL" id="WEKV01000014">
    <property type="protein sequence ID" value="KAB7783751.1"/>
    <property type="molecule type" value="Genomic_DNA"/>
</dbReference>
<keyword evidence="2" id="KW-0805">Transcription regulation</keyword>
<protein>
    <submittedName>
        <fullName evidence="5">RNA polymerase sigma factor</fullName>
    </submittedName>
</protein>
<evidence type="ECO:0000256" key="3">
    <source>
        <dbReference type="ARBA" id="ARBA00023082"/>
    </source>
</evidence>
<comment type="similarity">
    <text evidence="1">Belongs to the sigma-70 factor family. ECF subfamily.</text>
</comment>
<name>A0A177I3G2_9HYPH</name>
<dbReference type="Pfam" id="PF08281">
    <property type="entry name" value="Sigma70_r4_2"/>
    <property type="match status" value="1"/>
</dbReference>
<dbReference type="InterPro" id="IPR014284">
    <property type="entry name" value="RNA_pol_sigma-70_dom"/>
</dbReference>
<dbReference type="GO" id="GO:0003677">
    <property type="term" value="F:DNA binding"/>
    <property type="evidence" value="ECO:0007669"/>
    <property type="project" value="InterPro"/>
</dbReference>
<evidence type="ECO:0000313" key="5">
    <source>
        <dbReference type="EMBL" id="KAB7783751.1"/>
    </source>
</evidence>
<dbReference type="RefSeq" id="WP_012455749.1">
    <property type="nucleotide sequence ID" value="NZ_CP039546.1"/>
</dbReference>
<sequence length="200" mass="21680">MSPQNEQDRSGGGGSVPDGGAPADAELARLIGAVAAGDRAALRALYDAAAPKLLGIILRILQDRSAAEDALQEVFVRIWQRAGTYDPQAGPPLVWLGAIARHKAIDRLRQDKAARLTQAEEGWIERLADASDGETDLARRDALAHCLDTVDAAQRDCLVLAYCEGWSREELAARYDRPVNTIKTWLRRGLLSLRGCLEAA</sequence>
<dbReference type="InterPro" id="IPR013249">
    <property type="entry name" value="RNA_pol_sigma70_r4_t2"/>
</dbReference>
<comment type="caution">
    <text evidence="5">The sequence shown here is derived from an EMBL/GenBank/DDBJ whole genome shotgun (WGS) entry which is preliminary data.</text>
</comment>
<dbReference type="AlphaFoldDB" id="A0A177I3G2"/>
<dbReference type="SUPFAM" id="SSF88659">
    <property type="entry name" value="Sigma3 and sigma4 domains of RNA polymerase sigma factors"/>
    <property type="match status" value="1"/>
</dbReference>
<dbReference type="InterPro" id="IPR013324">
    <property type="entry name" value="RNA_pol_sigma_r3/r4-like"/>
</dbReference>
<keyword evidence="3" id="KW-0731">Sigma factor</keyword>
<organism evidence="5 6">
    <name type="scientific">Methylorubrum populi</name>
    <dbReference type="NCBI Taxonomy" id="223967"/>
    <lineage>
        <taxon>Bacteria</taxon>
        <taxon>Pseudomonadati</taxon>
        <taxon>Pseudomonadota</taxon>
        <taxon>Alphaproteobacteria</taxon>
        <taxon>Hyphomicrobiales</taxon>
        <taxon>Methylobacteriaceae</taxon>
        <taxon>Methylorubrum</taxon>
    </lineage>
</organism>
<dbReference type="InterPro" id="IPR007627">
    <property type="entry name" value="RNA_pol_sigma70_r2"/>
</dbReference>
<dbReference type="NCBIfam" id="TIGR02937">
    <property type="entry name" value="sigma70-ECF"/>
    <property type="match status" value="1"/>
</dbReference>
<dbReference type="InterPro" id="IPR039425">
    <property type="entry name" value="RNA_pol_sigma-70-like"/>
</dbReference>
<evidence type="ECO:0000313" key="6">
    <source>
        <dbReference type="Proteomes" id="UP000469949"/>
    </source>
</evidence>
<dbReference type="SUPFAM" id="SSF88946">
    <property type="entry name" value="Sigma2 domain of RNA polymerase sigma factors"/>
    <property type="match status" value="1"/>
</dbReference>
<dbReference type="PANTHER" id="PTHR43133:SF62">
    <property type="entry name" value="RNA POLYMERASE SIGMA FACTOR SIGZ"/>
    <property type="match status" value="1"/>
</dbReference>
<evidence type="ECO:0000256" key="1">
    <source>
        <dbReference type="ARBA" id="ARBA00010641"/>
    </source>
</evidence>
<dbReference type="PANTHER" id="PTHR43133">
    <property type="entry name" value="RNA POLYMERASE ECF-TYPE SIGMA FACTO"/>
    <property type="match status" value="1"/>
</dbReference>
<dbReference type="Proteomes" id="UP000469949">
    <property type="component" value="Unassembled WGS sequence"/>
</dbReference>
<dbReference type="InterPro" id="IPR013325">
    <property type="entry name" value="RNA_pol_sigma_r2"/>
</dbReference>
<evidence type="ECO:0000256" key="4">
    <source>
        <dbReference type="ARBA" id="ARBA00023163"/>
    </source>
</evidence>
<dbReference type="Gene3D" id="1.10.10.10">
    <property type="entry name" value="Winged helix-like DNA-binding domain superfamily/Winged helix DNA-binding domain"/>
    <property type="match status" value="1"/>
</dbReference>
<dbReference type="GO" id="GO:0006352">
    <property type="term" value="P:DNA-templated transcription initiation"/>
    <property type="evidence" value="ECO:0007669"/>
    <property type="project" value="InterPro"/>
</dbReference>
<dbReference type="Pfam" id="PF04542">
    <property type="entry name" value="Sigma70_r2"/>
    <property type="match status" value="1"/>
</dbReference>
<reference evidence="5 6" key="1">
    <citation type="submission" date="2019-10" db="EMBL/GenBank/DDBJ databases">
        <title>Draft Genome Sequence of the Caffeine Degrading Methylotroph Methylorubrum populi PINKEL.</title>
        <authorList>
            <person name="Dawson S.C."/>
            <person name="Zhang X."/>
            <person name="Wright M.E."/>
            <person name="Sharma G."/>
            <person name="Langner J.T."/>
            <person name="Ditty J.L."/>
            <person name="Subuyuj G.A."/>
        </authorList>
    </citation>
    <scope>NUCLEOTIDE SEQUENCE [LARGE SCALE GENOMIC DNA]</scope>
    <source>
        <strain evidence="5 6">Pinkel</strain>
    </source>
</reference>
<dbReference type="GO" id="GO:0016987">
    <property type="term" value="F:sigma factor activity"/>
    <property type="evidence" value="ECO:0007669"/>
    <property type="project" value="UniProtKB-KW"/>
</dbReference>
<gene>
    <name evidence="5" type="ORF">F8B43_3674</name>
</gene>
<proteinExistence type="inferred from homology"/>